<reference evidence="2 3" key="1">
    <citation type="submission" date="2020-03" db="EMBL/GenBank/DDBJ databases">
        <title>Metabolic flexibility allows generalist bacteria to become dominant in a frequently disturbed ecosystem.</title>
        <authorList>
            <person name="Chen Y.-J."/>
            <person name="Leung P.M."/>
            <person name="Bay S.K."/>
            <person name="Hugenholtz P."/>
            <person name="Kessler A.J."/>
            <person name="Shelley G."/>
            <person name="Waite D.W."/>
            <person name="Cook P.L."/>
            <person name="Greening C."/>
        </authorList>
    </citation>
    <scope>NUCLEOTIDE SEQUENCE [LARGE SCALE GENOMIC DNA]</scope>
    <source>
        <strain evidence="2">SS_bin_28</strain>
    </source>
</reference>
<evidence type="ECO:0000313" key="3">
    <source>
        <dbReference type="Proteomes" id="UP000547674"/>
    </source>
</evidence>
<sequence>MRWAPGRFGLFLSLGAFLLLIILGVFLNSLRTPEHLASTIDLESRGTALKTVTLYYLEPDSLAIVEENRQVTLRGEKSELARRLVRYLAEGGDAVRSPLPEGTRLVHYFELEDGAVILDFSSELIQLSSGGILEDRMRLQAFLRTLMENLAPIESMRILVEGRPLSLWGDHIRLDPVLLAESWQ</sequence>
<dbReference type="EMBL" id="JABDJR010000209">
    <property type="protein sequence ID" value="NNF06196.1"/>
    <property type="molecule type" value="Genomic_DNA"/>
</dbReference>
<evidence type="ECO:0000313" key="2">
    <source>
        <dbReference type="EMBL" id="NNF06196.1"/>
    </source>
</evidence>
<dbReference type="SMART" id="SM00909">
    <property type="entry name" value="Germane"/>
    <property type="match status" value="1"/>
</dbReference>
<gene>
    <name evidence="2" type="ORF">HKN21_05505</name>
</gene>
<dbReference type="Proteomes" id="UP000547674">
    <property type="component" value="Unassembled WGS sequence"/>
</dbReference>
<dbReference type="AlphaFoldDB" id="A0A7Y2E6P5"/>
<dbReference type="Pfam" id="PF10646">
    <property type="entry name" value="Germane"/>
    <property type="match status" value="1"/>
</dbReference>
<accession>A0A7Y2E6P5</accession>
<evidence type="ECO:0000259" key="1">
    <source>
        <dbReference type="SMART" id="SM00909"/>
    </source>
</evidence>
<feature type="domain" description="GerMN" evidence="1">
    <location>
        <begin position="81"/>
        <end position="169"/>
    </location>
</feature>
<protein>
    <submittedName>
        <fullName evidence="2">GerMN domain-containing protein</fullName>
    </submittedName>
</protein>
<proteinExistence type="predicted"/>
<comment type="caution">
    <text evidence="2">The sequence shown here is derived from an EMBL/GenBank/DDBJ whole genome shotgun (WGS) entry which is preliminary data.</text>
</comment>
<name>A0A7Y2E6P5_UNCEI</name>
<organism evidence="2 3">
    <name type="scientific">Eiseniibacteriota bacterium</name>
    <dbReference type="NCBI Taxonomy" id="2212470"/>
    <lineage>
        <taxon>Bacteria</taxon>
        <taxon>Candidatus Eiseniibacteriota</taxon>
    </lineage>
</organism>
<dbReference type="InterPro" id="IPR019606">
    <property type="entry name" value="GerMN"/>
</dbReference>